<keyword evidence="2" id="KW-1185">Reference proteome</keyword>
<dbReference type="GeneID" id="104743036"/>
<reference evidence="3" key="2">
    <citation type="submission" date="2025-08" db="UniProtKB">
        <authorList>
            <consortium name="RefSeq"/>
        </authorList>
    </citation>
    <scope>IDENTIFICATION</scope>
    <source>
        <tissue evidence="3">Leaf</tissue>
    </source>
</reference>
<dbReference type="RefSeq" id="XP_010462462.1">
    <property type="nucleotide sequence ID" value="XM_010464160.2"/>
</dbReference>
<accession>A0ABM0VXC9</accession>
<protein>
    <submittedName>
        <fullName evidence="3">Uncharacterized protein LOC104743036 isoform X1</fullName>
    </submittedName>
</protein>
<organism evidence="2 3">
    <name type="scientific">Camelina sativa</name>
    <name type="common">False flax</name>
    <name type="synonym">Myagrum sativum</name>
    <dbReference type="NCBI Taxonomy" id="90675"/>
    <lineage>
        <taxon>Eukaryota</taxon>
        <taxon>Viridiplantae</taxon>
        <taxon>Streptophyta</taxon>
        <taxon>Embryophyta</taxon>
        <taxon>Tracheophyta</taxon>
        <taxon>Spermatophyta</taxon>
        <taxon>Magnoliopsida</taxon>
        <taxon>eudicotyledons</taxon>
        <taxon>Gunneridae</taxon>
        <taxon>Pentapetalae</taxon>
        <taxon>rosids</taxon>
        <taxon>malvids</taxon>
        <taxon>Brassicales</taxon>
        <taxon>Brassicaceae</taxon>
        <taxon>Camelineae</taxon>
        <taxon>Camelina</taxon>
    </lineage>
</organism>
<evidence type="ECO:0000313" key="3">
    <source>
        <dbReference type="RefSeq" id="XP_010462462.1"/>
    </source>
</evidence>
<feature type="region of interest" description="Disordered" evidence="1">
    <location>
        <begin position="267"/>
        <end position="345"/>
    </location>
</feature>
<sequence>MANETSTCVFITTNKHTHFGILLNGDDSVSVFKEKISMEHQQCFPSFGKISVSALKVDLGGQFYHLSDSIILSQAIQGIRNDDWYLFVDVEVNGEMLPITAPCSNPDPNLITKVTEEKTKKRKLKISASDKKSQKKPALGDATSGKGVVEAIGIDVVKDLTNVTAPALEAMDGVHENPKVDLGKEVTNLLSEAIGKACPTSNLEASSSAGLEKSSKDQIDLSLVAQNEGLKDGIVATSESVPSSSGGKITNTLVLLADPRAKEIGAKDIGEKDADEASKSVKATKKIMTKKAKAPAKEETEGSSSAPKVEPGVVVSDPQENVGKVEKKSSKKSKKKPSSNVVEES</sequence>
<name>A0ABM0VXC9_CAMSA</name>
<dbReference type="Proteomes" id="UP000694864">
    <property type="component" value="Chromosome 14"/>
</dbReference>
<evidence type="ECO:0000313" key="2">
    <source>
        <dbReference type="Proteomes" id="UP000694864"/>
    </source>
</evidence>
<evidence type="ECO:0000256" key="1">
    <source>
        <dbReference type="SAM" id="MobiDB-lite"/>
    </source>
</evidence>
<gene>
    <name evidence="3" type="primary">LOC104743036</name>
</gene>
<feature type="region of interest" description="Disordered" evidence="1">
    <location>
        <begin position="122"/>
        <end position="143"/>
    </location>
</feature>
<reference evidence="2" key="1">
    <citation type="journal article" date="2014" name="Nat. Commun.">
        <title>The emerging biofuel crop Camelina sativa retains a highly undifferentiated hexaploid genome structure.</title>
        <authorList>
            <person name="Kagale S."/>
            <person name="Koh C."/>
            <person name="Nixon J."/>
            <person name="Bollina V."/>
            <person name="Clarke W.E."/>
            <person name="Tuteja R."/>
            <person name="Spillane C."/>
            <person name="Robinson S.J."/>
            <person name="Links M.G."/>
            <person name="Clarke C."/>
            <person name="Higgins E.E."/>
            <person name="Huebert T."/>
            <person name="Sharpe A.G."/>
            <person name="Parkin I.A."/>
        </authorList>
    </citation>
    <scope>NUCLEOTIDE SEQUENCE [LARGE SCALE GENOMIC DNA]</scope>
    <source>
        <strain evidence="2">cv. DH55</strain>
    </source>
</reference>
<proteinExistence type="predicted"/>
<feature type="compositionally biased region" description="Basic and acidic residues" evidence="1">
    <location>
        <begin position="267"/>
        <end position="279"/>
    </location>
</feature>
<feature type="compositionally biased region" description="Basic residues" evidence="1">
    <location>
        <begin position="282"/>
        <end position="294"/>
    </location>
</feature>